<dbReference type="Pfam" id="PF14356">
    <property type="entry name" value="DUF4403"/>
    <property type="match status" value="1"/>
</dbReference>
<accession>A0A0E3ZG14</accession>
<dbReference type="AlphaFoldDB" id="A0A0E3ZG14"/>
<evidence type="ECO:0000313" key="1">
    <source>
        <dbReference type="EMBL" id="AKD03753.1"/>
    </source>
</evidence>
<dbReference type="HOGENOM" id="CLU_114401_0_0_10"/>
<dbReference type="EMBL" id="CP009621">
    <property type="protein sequence ID" value="AKD03753.1"/>
    <property type="molecule type" value="Genomic_DNA"/>
</dbReference>
<dbReference type="RefSeq" id="WP_046311077.1">
    <property type="nucleotide sequence ID" value="NZ_CBCSCY010000002.1"/>
</dbReference>
<evidence type="ECO:0008006" key="3">
    <source>
        <dbReference type="Google" id="ProtNLM"/>
    </source>
</evidence>
<keyword evidence="2" id="KW-1185">Reference proteome</keyword>
<organism evidence="1 2">
    <name type="scientific">Pontibacter korlensis</name>
    <dbReference type="NCBI Taxonomy" id="400092"/>
    <lineage>
        <taxon>Bacteria</taxon>
        <taxon>Pseudomonadati</taxon>
        <taxon>Bacteroidota</taxon>
        <taxon>Cytophagia</taxon>
        <taxon>Cytophagales</taxon>
        <taxon>Hymenobacteraceae</taxon>
        <taxon>Pontibacter</taxon>
    </lineage>
</organism>
<reference evidence="1 2" key="1">
    <citation type="journal article" date="2015" name="Sci. Rep.">
        <title>Unraveling adaptation of Pontibacter korlensis to radiation and infertility in desert through complete genome and comparative transcriptomic analysis.</title>
        <authorList>
            <person name="Dai J."/>
            <person name="Dai W."/>
            <person name="Qiu C."/>
            <person name="Yang Z."/>
            <person name="Zhang Y."/>
            <person name="Zhou M."/>
            <person name="Zhang L."/>
            <person name="Fang C."/>
            <person name="Gao Q."/>
            <person name="Yang Q."/>
            <person name="Li X."/>
            <person name="Wang Z."/>
            <person name="Wang Z."/>
            <person name="Jia Z."/>
            <person name="Chen X."/>
        </authorList>
    </citation>
    <scope>NUCLEOTIDE SEQUENCE [LARGE SCALE GENOMIC DNA]</scope>
    <source>
        <strain evidence="1 2">X14-1T</strain>
    </source>
</reference>
<name>A0A0E3ZG14_9BACT</name>
<proteinExistence type="predicted"/>
<sequence>MENSIRIHVPVSVSYTALEGVLKSQLIGKYIPKPEKEVDSSPYAQILDVGIGGSSSGPNRIVLRLKIKILRTVMKRDQVDLYVLATLKYDNSSQLLYVQQFQLTSRTSSGLYNTALEVLVNNVAYNQILSKARVPVKDIINQELIKVNAMLEQGLDLKGIKLMGAVDEVTILDIAPRPDKVTFSVELKGNAEANILDLSKLLGSR</sequence>
<dbReference type="PATRIC" id="fig|400092.3.peg.2668"/>
<evidence type="ECO:0000313" key="2">
    <source>
        <dbReference type="Proteomes" id="UP000033109"/>
    </source>
</evidence>
<dbReference type="KEGG" id="pko:PKOR_12235"/>
<dbReference type="OrthoDB" id="850247at2"/>
<dbReference type="InterPro" id="IPR025515">
    <property type="entry name" value="DUF4403"/>
</dbReference>
<gene>
    <name evidence="1" type="ORF">PKOR_12235</name>
</gene>
<dbReference type="Proteomes" id="UP000033109">
    <property type="component" value="Chromosome"/>
</dbReference>
<protein>
    <recommendedName>
        <fullName evidence="3">DUF4403 family protein</fullName>
    </recommendedName>
</protein>